<evidence type="ECO:0000256" key="1">
    <source>
        <dbReference type="SAM" id="MobiDB-lite"/>
    </source>
</evidence>
<dbReference type="AlphaFoldDB" id="A0A9N9B254"/>
<gene>
    <name evidence="2" type="ORF">AGERDE_LOCUS6544</name>
</gene>
<dbReference type="PANTHER" id="PTHR21446">
    <property type="entry name" value="DUF3504 DOMAIN-CONTAINING PROTEIN"/>
    <property type="match status" value="1"/>
</dbReference>
<dbReference type="EMBL" id="CAJVPL010001036">
    <property type="protein sequence ID" value="CAG8548523.1"/>
    <property type="molecule type" value="Genomic_DNA"/>
</dbReference>
<dbReference type="InterPro" id="IPR052787">
    <property type="entry name" value="MAVS"/>
</dbReference>
<feature type="region of interest" description="Disordered" evidence="1">
    <location>
        <begin position="195"/>
        <end position="253"/>
    </location>
</feature>
<organism evidence="2 3">
    <name type="scientific">Ambispora gerdemannii</name>
    <dbReference type="NCBI Taxonomy" id="144530"/>
    <lineage>
        <taxon>Eukaryota</taxon>
        <taxon>Fungi</taxon>
        <taxon>Fungi incertae sedis</taxon>
        <taxon>Mucoromycota</taxon>
        <taxon>Glomeromycotina</taxon>
        <taxon>Glomeromycetes</taxon>
        <taxon>Archaeosporales</taxon>
        <taxon>Ambisporaceae</taxon>
        <taxon>Ambispora</taxon>
    </lineage>
</organism>
<feature type="compositionally biased region" description="Polar residues" evidence="1">
    <location>
        <begin position="236"/>
        <end position="253"/>
    </location>
</feature>
<comment type="caution">
    <text evidence="2">The sequence shown here is derived from an EMBL/GenBank/DDBJ whole genome shotgun (WGS) entry which is preliminary data.</text>
</comment>
<keyword evidence="3" id="KW-1185">Reference proteome</keyword>
<protein>
    <submittedName>
        <fullName evidence="2">11623_t:CDS:1</fullName>
    </submittedName>
</protein>
<evidence type="ECO:0000313" key="2">
    <source>
        <dbReference type="EMBL" id="CAG8548523.1"/>
    </source>
</evidence>
<name>A0A9N9B254_9GLOM</name>
<dbReference type="Proteomes" id="UP000789831">
    <property type="component" value="Unassembled WGS sequence"/>
</dbReference>
<sequence length="282" mass="32599">MNSTNYIPTEVDGKMNKLQSTSSGEIHQASPLTTEEIFHILRHESMQVITNEGLARRVFFWLSLFCGLEGGDAGRINIGDISRSKDGGLCLGFTNQREARKFLIPPDSPNNYFKPVHDIIFMIALRPNEACESFFLETTRAKKDLQDNIWFKKSAMGKNKLYTMMTKIAELTSVYFDNGRKICNEPIQRLEDLKEEDYDDKDHSHISKPSRIPRPSRSRQHSAPSRIPRPSRSRQHFAQSRTPLTEISNRFSPPNAQDIINTCNNAIRDKEIHYHFHYHFEK</sequence>
<evidence type="ECO:0000313" key="3">
    <source>
        <dbReference type="Proteomes" id="UP000789831"/>
    </source>
</evidence>
<accession>A0A9N9B254</accession>
<dbReference type="PANTHER" id="PTHR21446:SF12">
    <property type="entry name" value="POTASSIUM CHANNEL TETRAMERIZATION DOMAIN CONTAINING 1"/>
    <property type="match status" value="1"/>
</dbReference>
<reference evidence="2" key="1">
    <citation type="submission" date="2021-06" db="EMBL/GenBank/DDBJ databases">
        <authorList>
            <person name="Kallberg Y."/>
            <person name="Tangrot J."/>
            <person name="Rosling A."/>
        </authorList>
    </citation>
    <scope>NUCLEOTIDE SEQUENCE</scope>
    <source>
        <strain evidence="2">MT106</strain>
    </source>
</reference>
<proteinExistence type="predicted"/>
<dbReference type="OrthoDB" id="2448782at2759"/>